<keyword evidence="1" id="KW-0472">Membrane</keyword>
<dbReference type="AlphaFoldDB" id="X6PH53"/>
<organism evidence="2 3">
    <name type="scientific">Reticulomyxa filosa</name>
    <dbReference type="NCBI Taxonomy" id="46433"/>
    <lineage>
        <taxon>Eukaryota</taxon>
        <taxon>Sar</taxon>
        <taxon>Rhizaria</taxon>
        <taxon>Retaria</taxon>
        <taxon>Foraminifera</taxon>
        <taxon>Monothalamids</taxon>
        <taxon>Reticulomyxidae</taxon>
        <taxon>Reticulomyxa</taxon>
    </lineage>
</organism>
<keyword evidence="1" id="KW-0812">Transmembrane</keyword>
<dbReference type="Proteomes" id="UP000023152">
    <property type="component" value="Unassembled WGS sequence"/>
</dbReference>
<keyword evidence="1" id="KW-1133">Transmembrane helix</keyword>
<evidence type="ECO:0000256" key="1">
    <source>
        <dbReference type="SAM" id="Phobius"/>
    </source>
</evidence>
<gene>
    <name evidence="2" type="ORF">RFI_00040</name>
</gene>
<comment type="caution">
    <text evidence="2">The sequence shown here is derived from an EMBL/GenBank/DDBJ whole genome shotgun (WGS) entry which is preliminary data.</text>
</comment>
<protein>
    <submittedName>
        <fullName evidence="2">Uncharacterized protein</fullName>
    </submittedName>
</protein>
<proteinExistence type="predicted"/>
<reference evidence="2 3" key="1">
    <citation type="journal article" date="2013" name="Curr. Biol.">
        <title>The Genome of the Foraminiferan Reticulomyxa filosa.</title>
        <authorList>
            <person name="Glockner G."/>
            <person name="Hulsmann N."/>
            <person name="Schleicher M."/>
            <person name="Noegel A.A."/>
            <person name="Eichinger L."/>
            <person name="Gallinger C."/>
            <person name="Pawlowski J."/>
            <person name="Sierra R."/>
            <person name="Euteneuer U."/>
            <person name="Pillet L."/>
            <person name="Moustafa A."/>
            <person name="Platzer M."/>
            <person name="Groth M."/>
            <person name="Szafranski K."/>
            <person name="Schliwa M."/>
        </authorList>
    </citation>
    <scope>NUCLEOTIDE SEQUENCE [LARGE SCALE GENOMIC DNA]</scope>
</reference>
<feature type="transmembrane region" description="Helical" evidence="1">
    <location>
        <begin position="376"/>
        <end position="395"/>
    </location>
</feature>
<dbReference type="EMBL" id="ASPP01000045">
    <property type="protein sequence ID" value="ETO37022.1"/>
    <property type="molecule type" value="Genomic_DNA"/>
</dbReference>
<name>X6PH53_RETFI</name>
<sequence>MTEEKQNDLESQKLLEAKIQDLNSSEAVSLYYEKANDFVNSLLDKHKETAYYDKNCLFSRIYGVTLSGCVQKQLVIPNLSCGYLVFLYHLKEKYVARQNIDSLQKQHVGILKWVKQSIDKIKKELCTDKIKVLKHSKFSLKINWKGLEYHIAIAWTFSKRQYCEFHYTQSNVHVYPFSMEQLQSTANDLIEEAPTHKRHITNMAKQKQWKSFLEKNMSASLSLLRVYYMRESLVGKNTRLAVLFLKVWQRVVMNGKHHLSNNSLEIICVSLFHQLQADLDTPILALDIIRQFFKTMIQNIQSMHDGVNSVVIIEPYLQNQSECLVYPKDISHYKQKPGLEDFRNMETKFKTLRELFDGCEGALGIIDKKAISLIEFIFNSFSLFFFFLLLSPFSLQTRRHRQYTQKKKGGEEGKTDIKDVTLFARHQHSQGHKRDLSDEIAKKLMEQCFYNLKNKKIGSDKARNTRKIWEQEEKEAACSALDKFMDDMKVFCNNLEKETKKNKNELEYCSSSSYLSEHEGTITEITSCITENGLNIKWFTISEFYAVFSASSNRPDAQTCETIFRTAKHPKPRSEMFHKKGRPNGRVVDTCYYYCYPIQQCKVCNEC</sequence>
<accession>X6PH53</accession>
<keyword evidence="3" id="KW-1185">Reference proteome</keyword>
<evidence type="ECO:0000313" key="2">
    <source>
        <dbReference type="EMBL" id="ETO37022.1"/>
    </source>
</evidence>
<evidence type="ECO:0000313" key="3">
    <source>
        <dbReference type="Proteomes" id="UP000023152"/>
    </source>
</evidence>